<protein>
    <recommendedName>
        <fullName evidence="4">DUF948 domain-containing protein</fullName>
    </recommendedName>
</protein>
<evidence type="ECO:0000313" key="3">
    <source>
        <dbReference type="Proteomes" id="UP000176665"/>
    </source>
</evidence>
<gene>
    <name evidence="2" type="ORF">A2W14_01150</name>
</gene>
<dbReference type="Proteomes" id="UP000176665">
    <property type="component" value="Unassembled WGS sequence"/>
</dbReference>
<name>A0A1F5YR19_9BACT</name>
<keyword evidence="1" id="KW-1133">Transmembrane helix</keyword>
<organism evidence="2 3">
    <name type="scientific">Candidatus Gottesmanbacteria bacterium RBG_16_37_8</name>
    <dbReference type="NCBI Taxonomy" id="1798371"/>
    <lineage>
        <taxon>Bacteria</taxon>
        <taxon>Candidatus Gottesmaniibacteriota</taxon>
    </lineage>
</organism>
<keyword evidence="1" id="KW-0812">Transmembrane</keyword>
<comment type="caution">
    <text evidence="2">The sequence shown here is derived from an EMBL/GenBank/DDBJ whole genome shotgun (WGS) entry which is preliminary data.</text>
</comment>
<evidence type="ECO:0000313" key="2">
    <source>
        <dbReference type="EMBL" id="OGG02640.1"/>
    </source>
</evidence>
<dbReference type="EMBL" id="MFJA01000059">
    <property type="protein sequence ID" value="OGG02640.1"/>
    <property type="molecule type" value="Genomic_DNA"/>
</dbReference>
<sequence>MIEPTQILLFGVVIVLTILLVFIGWQIFQILGEIRKMLMKFNAMVDGAVNMTGNLGKSFENLSGFSEGVKAVFSLFKLFGGKRGEKDGREK</sequence>
<evidence type="ECO:0000256" key="1">
    <source>
        <dbReference type="SAM" id="Phobius"/>
    </source>
</evidence>
<accession>A0A1F5YR19</accession>
<evidence type="ECO:0008006" key="4">
    <source>
        <dbReference type="Google" id="ProtNLM"/>
    </source>
</evidence>
<proteinExistence type="predicted"/>
<dbReference type="AlphaFoldDB" id="A0A1F5YR19"/>
<keyword evidence="1" id="KW-0472">Membrane</keyword>
<reference evidence="2 3" key="1">
    <citation type="journal article" date="2016" name="Nat. Commun.">
        <title>Thousands of microbial genomes shed light on interconnected biogeochemical processes in an aquifer system.</title>
        <authorList>
            <person name="Anantharaman K."/>
            <person name="Brown C.T."/>
            <person name="Hug L.A."/>
            <person name="Sharon I."/>
            <person name="Castelle C.J."/>
            <person name="Probst A.J."/>
            <person name="Thomas B.C."/>
            <person name="Singh A."/>
            <person name="Wilkins M.J."/>
            <person name="Karaoz U."/>
            <person name="Brodie E.L."/>
            <person name="Williams K.H."/>
            <person name="Hubbard S.S."/>
            <person name="Banfield J.F."/>
        </authorList>
    </citation>
    <scope>NUCLEOTIDE SEQUENCE [LARGE SCALE GENOMIC DNA]</scope>
</reference>
<feature type="transmembrane region" description="Helical" evidence="1">
    <location>
        <begin position="6"/>
        <end position="31"/>
    </location>
</feature>